<keyword evidence="5" id="KW-0227">DNA damage</keyword>
<evidence type="ECO:0000256" key="6">
    <source>
        <dbReference type="ARBA" id="ARBA00022801"/>
    </source>
</evidence>
<keyword evidence="4" id="KW-0479">Metal-binding</keyword>
<feature type="transmembrane region" description="Helical" evidence="9">
    <location>
        <begin position="68"/>
        <end position="89"/>
    </location>
</feature>
<evidence type="ECO:0000256" key="2">
    <source>
        <dbReference type="ARBA" id="ARBA00001946"/>
    </source>
</evidence>
<feature type="transmembrane region" description="Helical" evidence="9">
    <location>
        <begin position="38"/>
        <end position="61"/>
    </location>
</feature>
<evidence type="ECO:0000256" key="7">
    <source>
        <dbReference type="ARBA" id="ARBA00022842"/>
    </source>
</evidence>
<keyword evidence="9" id="KW-0812">Transmembrane</keyword>
<comment type="cofactor">
    <cofactor evidence="1">
        <name>Mn(2+)</name>
        <dbReference type="ChEBI" id="CHEBI:29035"/>
    </cofactor>
</comment>
<proteinExistence type="predicted"/>
<evidence type="ECO:0000256" key="5">
    <source>
        <dbReference type="ARBA" id="ARBA00022763"/>
    </source>
</evidence>
<gene>
    <name evidence="11" type="ORF">ABNE31_15015</name>
</gene>
<dbReference type="InterPro" id="IPR036691">
    <property type="entry name" value="Endo/exonu/phosph_ase_sf"/>
</dbReference>
<dbReference type="GO" id="GO:0046872">
    <property type="term" value="F:metal ion binding"/>
    <property type="evidence" value="ECO:0007669"/>
    <property type="project" value="UniProtKB-KW"/>
</dbReference>
<keyword evidence="6" id="KW-0378">Hydrolase</keyword>
<feature type="domain" description="Endonuclease/exonuclease/phosphatase" evidence="10">
    <location>
        <begin position="106"/>
        <end position="337"/>
    </location>
</feature>
<evidence type="ECO:0000256" key="4">
    <source>
        <dbReference type="ARBA" id="ARBA00022723"/>
    </source>
</evidence>
<name>A0AAU7MXF7_9FLAO</name>
<comment type="cofactor">
    <cofactor evidence="2">
        <name>Mg(2+)</name>
        <dbReference type="ChEBI" id="CHEBI:18420"/>
    </cofactor>
</comment>
<evidence type="ECO:0000256" key="1">
    <source>
        <dbReference type="ARBA" id="ARBA00001936"/>
    </source>
</evidence>
<reference evidence="11" key="1">
    <citation type="submission" date="2024-05" db="EMBL/GenBank/DDBJ databases">
        <title>Draft Genome Sequences of Flagellimonas sp. MMG031 and Marinobacter sp. MMG032 Isolated from the dinoflagellate Symbiodinium pilosum.</title>
        <authorList>
            <person name="Shikuma N.J."/>
            <person name="Farrell M.V."/>
        </authorList>
    </citation>
    <scope>NUCLEOTIDE SEQUENCE</scope>
    <source>
        <strain evidence="11">MMG031</strain>
    </source>
</reference>
<organism evidence="11">
    <name type="scientific">Flagellimonas sp. MMG031</name>
    <dbReference type="NCBI Taxonomy" id="3158549"/>
    <lineage>
        <taxon>Bacteria</taxon>
        <taxon>Pseudomonadati</taxon>
        <taxon>Bacteroidota</taxon>
        <taxon>Flavobacteriia</taxon>
        <taxon>Flavobacteriales</taxon>
        <taxon>Flavobacteriaceae</taxon>
        <taxon>Flagellimonas</taxon>
    </lineage>
</organism>
<dbReference type="RefSeq" id="WP_349351723.1">
    <property type="nucleotide sequence ID" value="NZ_CP157804.1"/>
</dbReference>
<keyword evidence="11" id="KW-0255">Endonuclease</keyword>
<dbReference type="GO" id="GO:0006281">
    <property type="term" value="P:DNA repair"/>
    <property type="evidence" value="ECO:0007669"/>
    <property type="project" value="UniProtKB-KW"/>
</dbReference>
<dbReference type="SUPFAM" id="SSF56219">
    <property type="entry name" value="DNase I-like"/>
    <property type="match status" value="1"/>
</dbReference>
<keyword evidence="8" id="KW-0234">DNA repair</keyword>
<keyword evidence="9" id="KW-0472">Membrane</keyword>
<dbReference type="PANTHER" id="PTHR15822">
    <property type="entry name" value="TRAF AND TNF RECEPTOR-ASSOCIATED PROTEIN"/>
    <property type="match status" value="1"/>
</dbReference>
<dbReference type="GO" id="GO:0004519">
    <property type="term" value="F:endonuclease activity"/>
    <property type="evidence" value="ECO:0007669"/>
    <property type="project" value="UniProtKB-KW"/>
</dbReference>
<accession>A0AAU7MXF7</accession>
<dbReference type="KEGG" id="fld:ABNE31_15015"/>
<dbReference type="AlphaFoldDB" id="A0AAU7MXF7"/>
<dbReference type="CDD" id="cd09084">
    <property type="entry name" value="EEP-2"/>
    <property type="match status" value="1"/>
</dbReference>
<evidence type="ECO:0000256" key="9">
    <source>
        <dbReference type="SAM" id="Phobius"/>
    </source>
</evidence>
<dbReference type="InterPro" id="IPR051547">
    <property type="entry name" value="TDP2-like"/>
</dbReference>
<dbReference type="Gene3D" id="3.60.10.10">
    <property type="entry name" value="Endonuclease/exonuclease/phosphatase"/>
    <property type="match status" value="1"/>
</dbReference>
<keyword evidence="9" id="KW-1133">Transmembrane helix</keyword>
<protein>
    <submittedName>
        <fullName evidence="11">Endonuclease/exonuclease/phosphatase family protein</fullName>
    </submittedName>
</protein>
<evidence type="ECO:0000256" key="3">
    <source>
        <dbReference type="ARBA" id="ARBA00022722"/>
    </source>
</evidence>
<feature type="transmembrane region" description="Helical" evidence="9">
    <location>
        <begin position="12"/>
        <end position="32"/>
    </location>
</feature>
<keyword evidence="7" id="KW-0460">Magnesium</keyword>
<dbReference type="PANTHER" id="PTHR15822:SF4">
    <property type="entry name" value="TYROSYL-DNA PHOSPHODIESTERASE 2"/>
    <property type="match status" value="1"/>
</dbReference>
<sequence length="350" mass="40951">MKNISFFDKIIFTINILVALVLAISLIVPYVPAQLISFLALVSLIVPFVVLLNLLFVVYWLLKRKRNFMLSCFLLVLWYLLLGSFYQFYNIEDNSDLKKDKTLSLMSFNARSFNELKQLKTEGIEDSIYHFVAVHDPDIVCFQETLYSMKRNNALSQYKYKFVDFVYGEGRDKVIQSIYSKYPIVHIDSINFPNSSNNAIYADLLVEEDTVRVYNLHLQSYRIVPGLRTIQNEESSKLFEKSGRVMLKQYEQAKLVKENMDATPYKKIVVGDFNNTQYSNVYKIIKGDLQDTFLEKGKGFGRTYDLWKFPLRIDYILADENFEVLSHQNFDQHLSDHYPVMATLRLTSHQ</sequence>
<dbReference type="EMBL" id="CP157804">
    <property type="protein sequence ID" value="XBQ22906.1"/>
    <property type="molecule type" value="Genomic_DNA"/>
</dbReference>
<dbReference type="InterPro" id="IPR005135">
    <property type="entry name" value="Endo/exonuclease/phosphatase"/>
</dbReference>
<evidence type="ECO:0000313" key="11">
    <source>
        <dbReference type="EMBL" id="XBQ22906.1"/>
    </source>
</evidence>
<keyword evidence="3" id="KW-0540">Nuclease</keyword>
<dbReference type="Pfam" id="PF03372">
    <property type="entry name" value="Exo_endo_phos"/>
    <property type="match status" value="1"/>
</dbReference>
<evidence type="ECO:0000256" key="8">
    <source>
        <dbReference type="ARBA" id="ARBA00023204"/>
    </source>
</evidence>
<evidence type="ECO:0000259" key="10">
    <source>
        <dbReference type="Pfam" id="PF03372"/>
    </source>
</evidence>
<dbReference type="GO" id="GO:0016787">
    <property type="term" value="F:hydrolase activity"/>
    <property type="evidence" value="ECO:0007669"/>
    <property type="project" value="UniProtKB-KW"/>
</dbReference>